<dbReference type="AlphaFoldDB" id="A0A4R6SKG3"/>
<dbReference type="Gene3D" id="3.40.50.280">
    <property type="entry name" value="Cobalamin-binding domain"/>
    <property type="match status" value="1"/>
</dbReference>
<dbReference type="GO" id="GO:0046872">
    <property type="term" value="F:metal ion binding"/>
    <property type="evidence" value="ECO:0007669"/>
    <property type="project" value="InterPro"/>
</dbReference>
<accession>A0A4R6SKG3</accession>
<dbReference type="OrthoDB" id="8482131at2"/>
<keyword evidence="3" id="KW-1185">Reference proteome</keyword>
<evidence type="ECO:0000313" key="3">
    <source>
        <dbReference type="Proteomes" id="UP000295444"/>
    </source>
</evidence>
<dbReference type="PROSITE" id="PS51332">
    <property type="entry name" value="B12_BINDING"/>
    <property type="match status" value="1"/>
</dbReference>
<evidence type="ECO:0000313" key="2">
    <source>
        <dbReference type="EMBL" id="TDQ04407.1"/>
    </source>
</evidence>
<dbReference type="GO" id="GO:0031419">
    <property type="term" value="F:cobalamin binding"/>
    <property type="evidence" value="ECO:0007669"/>
    <property type="project" value="InterPro"/>
</dbReference>
<feature type="domain" description="B12-binding" evidence="1">
    <location>
        <begin position="21"/>
        <end position="160"/>
    </location>
</feature>
<dbReference type="SUPFAM" id="SSF52242">
    <property type="entry name" value="Cobalamin (vitamin B12)-binding domain"/>
    <property type="match status" value="1"/>
</dbReference>
<dbReference type="InterPro" id="IPR036724">
    <property type="entry name" value="Cobalamin-bd_sf"/>
</dbReference>
<sequence length="174" mass="18496">MSLPDSPGVIWGNSADPARVKATVVVTSMASDSHTWNLVYLQLLLEELGYDVVNLGSCVPDDLLISSCAELRPALVVVSSVNGHGYADGMRVIDKLRACDQLVATPVVIGGKLGIDGAQTGAHIHNLMASGFDAVFDDTATGIQDFNRFVCAIPAKTQPEQVHWLLEPTPTGRL</sequence>
<dbReference type="RefSeq" id="WP_133847314.1">
    <property type="nucleotide sequence ID" value="NZ_SNXZ01000001.1"/>
</dbReference>
<protein>
    <submittedName>
        <fullName evidence="2">Methylaspartate mutase sigma subunit</fullName>
    </submittedName>
</protein>
<dbReference type="EMBL" id="SNXZ01000001">
    <property type="protein sequence ID" value="TDQ04407.1"/>
    <property type="molecule type" value="Genomic_DNA"/>
</dbReference>
<gene>
    <name evidence="2" type="ORF">EV186_101359</name>
</gene>
<dbReference type="Pfam" id="PF02310">
    <property type="entry name" value="B12-binding"/>
    <property type="match status" value="1"/>
</dbReference>
<evidence type="ECO:0000259" key="1">
    <source>
        <dbReference type="PROSITE" id="PS51332"/>
    </source>
</evidence>
<organism evidence="2 3">
    <name type="scientific">Labedaea rhizosphaerae</name>
    <dbReference type="NCBI Taxonomy" id="598644"/>
    <lineage>
        <taxon>Bacteria</taxon>
        <taxon>Bacillati</taxon>
        <taxon>Actinomycetota</taxon>
        <taxon>Actinomycetes</taxon>
        <taxon>Pseudonocardiales</taxon>
        <taxon>Pseudonocardiaceae</taxon>
        <taxon>Labedaea</taxon>
    </lineage>
</organism>
<name>A0A4R6SKG3_LABRH</name>
<dbReference type="Proteomes" id="UP000295444">
    <property type="component" value="Unassembled WGS sequence"/>
</dbReference>
<reference evidence="2 3" key="1">
    <citation type="submission" date="2019-03" db="EMBL/GenBank/DDBJ databases">
        <title>Genomic Encyclopedia of Type Strains, Phase IV (KMG-IV): sequencing the most valuable type-strain genomes for metagenomic binning, comparative biology and taxonomic classification.</title>
        <authorList>
            <person name="Goeker M."/>
        </authorList>
    </citation>
    <scope>NUCLEOTIDE SEQUENCE [LARGE SCALE GENOMIC DNA]</scope>
    <source>
        <strain evidence="2 3">DSM 45361</strain>
    </source>
</reference>
<proteinExistence type="predicted"/>
<dbReference type="InterPro" id="IPR006158">
    <property type="entry name" value="Cobalamin-bd"/>
</dbReference>
<comment type="caution">
    <text evidence="2">The sequence shown here is derived from an EMBL/GenBank/DDBJ whole genome shotgun (WGS) entry which is preliminary data.</text>
</comment>